<dbReference type="InterPro" id="IPR014001">
    <property type="entry name" value="Helicase_ATP-bd"/>
</dbReference>
<protein>
    <submittedName>
        <fullName evidence="2">DEAD/DEAH box helicase family protein</fullName>
    </submittedName>
</protein>
<dbReference type="Proteomes" id="UP000734271">
    <property type="component" value="Unassembled WGS sequence"/>
</dbReference>
<dbReference type="InterPro" id="IPR050742">
    <property type="entry name" value="Helicase_Restrict-Modif_Enz"/>
</dbReference>
<evidence type="ECO:0000313" key="3">
    <source>
        <dbReference type="Proteomes" id="UP000734271"/>
    </source>
</evidence>
<keyword evidence="2" id="KW-0547">Nucleotide-binding</keyword>
<comment type="caution">
    <text evidence="2">The sequence shown here is derived from an EMBL/GenBank/DDBJ whole genome shotgun (WGS) entry which is preliminary data.</text>
</comment>
<name>A0ABS7SYK1_9FIRM</name>
<feature type="domain" description="Helicase ATP-binding" evidence="1">
    <location>
        <begin position="85"/>
        <end position="276"/>
    </location>
</feature>
<dbReference type="PANTHER" id="PTHR47396">
    <property type="entry name" value="TYPE I RESTRICTION ENZYME ECOKI R PROTEIN"/>
    <property type="match status" value="1"/>
</dbReference>
<keyword evidence="2" id="KW-0347">Helicase</keyword>
<dbReference type="PROSITE" id="PS51192">
    <property type="entry name" value="HELICASE_ATP_BIND_1"/>
    <property type="match status" value="1"/>
</dbReference>
<dbReference type="RefSeq" id="WP_223418826.1">
    <property type="nucleotide sequence ID" value="NZ_JAIPME010000002.1"/>
</dbReference>
<gene>
    <name evidence="2" type="ORF">K8P03_04740</name>
</gene>
<proteinExistence type="predicted"/>
<dbReference type="InterPro" id="IPR045572">
    <property type="entry name" value="RE_endonuc_C"/>
</dbReference>
<dbReference type="EMBL" id="JAIPME010000002">
    <property type="protein sequence ID" value="MBZ2386604.1"/>
    <property type="molecule type" value="Genomic_DNA"/>
</dbReference>
<accession>A0ABS7SYK1</accession>
<dbReference type="Pfam" id="PF19778">
    <property type="entry name" value="RE_endonuc"/>
    <property type="match status" value="1"/>
</dbReference>
<dbReference type="InterPro" id="IPR027417">
    <property type="entry name" value="P-loop_NTPase"/>
</dbReference>
<evidence type="ECO:0000313" key="2">
    <source>
        <dbReference type="EMBL" id="MBZ2386604.1"/>
    </source>
</evidence>
<keyword evidence="2" id="KW-0067">ATP-binding</keyword>
<keyword evidence="3" id="KW-1185">Reference proteome</keyword>
<keyword evidence="2" id="KW-0378">Hydrolase</keyword>
<reference evidence="2 3" key="1">
    <citation type="submission" date="2021-08" db="EMBL/GenBank/DDBJ databases">
        <title>FDA dAtabase for Regulatory Grade micrObial Sequences (FDA-ARGOS): Supporting development and validation of Infectious Disease Dx tests.</title>
        <authorList>
            <person name="Sproer C."/>
            <person name="Gronow S."/>
            <person name="Severitt S."/>
            <person name="Schroder I."/>
            <person name="Tallon L."/>
            <person name="Sadzewicz L."/>
            <person name="Zhao X."/>
            <person name="Boylan J."/>
            <person name="Ott S."/>
            <person name="Bowen H."/>
            <person name="Vavikolanu K."/>
            <person name="Hazen T."/>
            <person name="Aluvathingal J."/>
            <person name="Nadendla S."/>
            <person name="Lowell S."/>
            <person name="Myers T."/>
            <person name="Yan Y."/>
            <person name="Sichtig H."/>
        </authorList>
    </citation>
    <scope>NUCLEOTIDE SEQUENCE [LARGE SCALE GENOMIC DNA]</scope>
    <source>
        <strain evidence="2 3">FDAARGOS_1460</strain>
    </source>
</reference>
<dbReference type="Pfam" id="PF04851">
    <property type="entry name" value="ResIII"/>
    <property type="match status" value="1"/>
</dbReference>
<dbReference type="InterPro" id="IPR006935">
    <property type="entry name" value="Helicase/UvrB_N"/>
</dbReference>
<dbReference type="PANTHER" id="PTHR47396:SF1">
    <property type="entry name" value="ATP-DEPENDENT HELICASE IRC3-RELATED"/>
    <property type="match status" value="1"/>
</dbReference>
<dbReference type="GO" id="GO:0004386">
    <property type="term" value="F:helicase activity"/>
    <property type="evidence" value="ECO:0007669"/>
    <property type="project" value="UniProtKB-KW"/>
</dbReference>
<evidence type="ECO:0000259" key="1">
    <source>
        <dbReference type="PROSITE" id="PS51192"/>
    </source>
</evidence>
<dbReference type="SUPFAM" id="SSF52540">
    <property type="entry name" value="P-loop containing nucleoside triphosphate hydrolases"/>
    <property type="match status" value="1"/>
</dbReference>
<dbReference type="Gene3D" id="3.40.50.300">
    <property type="entry name" value="P-loop containing nucleotide triphosphate hydrolases"/>
    <property type="match status" value="2"/>
</dbReference>
<organism evidence="2 3">
    <name type="scientific">Anaerococcus murdochii</name>
    <dbReference type="NCBI Taxonomy" id="411577"/>
    <lineage>
        <taxon>Bacteria</taxon>
        <taxon>Bacillati</taxon>
        <taxon>Bacillota</taxon>
        <taxon>Tissierellia</taxon>
        <taxon>Tissierellales</taxon>
        <taxon>Peptoniphilaceae</taxon>
        <taxon>Anaerococcus</taxon>
    </lineage>
</organism>
<sequence length="1011" mass="116472">MKLKFKQQKFQSDAAQAVVDVFNGQGKKQNKYIMDIDLHEKQMTMGEDIDFMGVANQKINPILSADKILDQIRRIQIDNSIRPSDKLEGDGLNLSIEMETGVGKTYTYIKTMYELYEKYGWAKYIIVVPSVAIREGVYKTFEVTEDHFASLYGHRIRYFIYDSSKLSDISNFASDPNINVIIMNYQAFNSSYKGNASESARKIFRELDEFNSRKPIDVISQTNPILILDEPQSLEGKATKERLKEFKALFTLRYSATHKYPYNMVYKLDAVDAYNEKLVKRIQVKGISQTSLTGTSGYIYFDGLNISKSAPTANLEIEIKYKGGVKRKMVRVEEGDNLYIKSNELEAYLEGLTVSQIDGRDNSIEFTNGSRLYAGDVVGQVDEDVIRRIQIRETIKSHLEKERDLYNMGIKVLSLFFIDEVANYRVYDDDNQAQNGIYADIFEEEYDHVFSSFQLKYGGEAYVNYLENFKAETTHKGYFSVDKKGRLKNTKGDSNDDVSTYDLIMKNKELLLDRDPKKSQVRFIFSHSALKEGWDNPNVFQICTLKQSGSDMRKRQEVGRGLRLCVDDTGERMDENALGDSVQEVNSLTVVASESYENFAKALQNEYYEDSSGRARKVNPDLFEGRILNSSDGEEKEIDKDLALKIYDKLRDLRYIDDQKLTEKFYDDKKADSIDLGDDLRDYQDSLIGLLDRIYNRDIDIIDARSRNVYAKLREDKLKSQEFQKLWDNINQKTYYVVDFESDELVENCIAKINAVLNIQTIKYEVKTGYIEQMSIDKKDFSKNIKEVNEDRTEVYGITNSTKYDLVGKIAKDTQLTRKDVVKILKGISEDKFLNYKKNPEEFISKVSQIINDEKAVKIIQHITYDLLEDKYENEIFTEANLKGQLGKSAISSEKGIFDFTIYDSDIERDFSKKLDSRGEVAVYVKLPSSFYISTPVGKYNPDWAIAFKEEDIKHIYFVAETKGSNNTLQLRNIETAKISCAKKHFEKISGDKVRYGVVSSFEELLDIVSK</sequence>